<dbReference type="GO" id="GO:0004792">
    <property type="term" value="F:thiosulfate-cyanide sulfurtransferase activity"/>
    <property type="evidence" value="ECO:0007669"/>
    <property type="project" value="TreeGrafter"/>
</dbReference>
<sequence length="411" mass="45492">MSKQFRIETVKFAEESLTDRQERISWWEQSVINNARVLVVGAGAIGNEVLKNLMLLGFGRVAIVDFDTISASNLSRTVLFRMADVGKRKAEVAHECALELAVNDNASILAIHADAVWSLGRQFYRQFDIVLGCLDNIECRRAVGNYCRLADRPFIDAGIMELRTRLNVYPGGNAACFECGLSASDRERSQEHYSCDKYKNLAFTAGKVATTQVASAFVAAQQVQEAVKLLMGITPDHAQKHFFDGMSNRMETFGLPRNNECYVCSYEPSEVMSVELTVEASVSELLVALSNDEGIHDPVIRIGGDGVPVDFRFIDSLIFHTEKKGVGNYPVRSPNFAISIQEVKQFKKDHGLSDIPFEERVLTDVSSTTDPEILAMSLSDIGFPDGGTFHVYPKGEIDSLVRFGLNPVSQV</sequence>
<dbReference type="EMBL" id="CAADFT010000063">
    <property type="protein sequence ID" value="VFK46379.1"/>
    <property type="molecule type" value="Genomic_DNA"/>
</dbReference>
<dbReference type="InterPro" id="IPR000594">
    <property type="entry name" value="ThiF_NAD_FAD-bd"/>
</dbReference>
<protein>
    <submittedName>
        <fullName evidence="2">Adenylyltransferase and sulfurtransferase</fullName>
    </submittedName>
</protein>
<dbReference type="InterPro" id="IPR035985">
    <property type="entry name" value="Ubiquitin-activating_enz"/>
</dbReference>
<dbReference type="PANTHER" id="PTHR10953:SF102">
    <property type="entry name" value="ADENYLYLTRANSFERASE AND SULFURTRANSFERASE MOCS3"/>
    <property type="match status" value="1"/>
</dbReference>
<dbReference type="AlphaFoldDB" id="A0A450YY47"/>
<name>A0A450YY47_9GAMM</name>
<dbReference type="GO" id="GO:0008641">
    <property type="term" value="F:ubiquitin-like modifier activating enzyme activity"/>
    <property type="evidence" value="ECO:0007669"/>
    <property type="project" value="InterPro"/>
</dbReference>
<dbReference type="SUPFAM" id="SSF69572">
    <property type="entry name" value="Activating enzymes of the ubiquitin-like proteins"/>
    <property type="match status" value="1"/>
</dbReference>
<evidence type="ECO:0000313" key="2">
    <source>
        <dbReference type="EMBL" id="VFK46379.1"/>
    </source>
</evidence>
<evidence type="ECO:0000259" key="1">
    <source>
        <dbReference type="Pfam" id="PF00899"/>
    </source>
</evidence>
<proteinExistence type="predicted"/>
<gene>
    <name evidence="2" type="ORF">BECKTC1821E_GA0114239_106318</name>
</gene>
<keyword evidence="2" id="KW-0808">Transferase</keyword>
<dbReference type="Pfam" id="PF00899">
    <property type="entry name" value="ThiF"/>
    <property type="match status" value="1"/>
</dbReference>
<accession>A0A450YY47</accession>
<feature type="domain" description="THIF-type NAD/FAD binding fold" evidence="1">
    <location>
        <begin position="28"/>
        <end position="262"/>
    </location>
</feature>
<dbReference type="GO" id="GO:0032446">
    <property type="term" value="P:protein modification by small protein conjugation"/>
    <property type="evidence" value="ECO:0007669"/>
    <property type="project" value="TreeGrafter"/>
</dbReference>
<organism evidence="2">
    <name type="scientific">Candidatus Kentrum sp. TC</name>
    <dbReference type="NCBI Taxonomy" id="2126339"/>
    <lineage>
        <taxon>Bacteria</taxon>
        <taxon>Pseudomonadati</taxon>
        <taxon>Pseudomonadota</taxon>
        <taxon>Gammaproteobacteria</taxon>
        <taxon>Candidatus Kentrum</taxon>
    </lineage>
</organism>
<reference evidence="2" key="1">
    <citation type="submission" date="2019-02" db="EMBL/GenBank/DDBJ databases">
        <authorList>
            <person name="Gruber-Vodicka R. H."/>
            <person name="Seah K. B. B."/>
        </authorList>
    </citation>
    <scope>NUCLEOTIDE SEQUENCE</scope>
    <source>
        <strain evidence="2">BECK_BZ125</strain>
    </source>
</reference>
<dbReference type="InterPro" id="IPR045886">
    <property type="entry name" value="ThiF/MoeB/HesA"/>
</dbReference>
<dbReference type="PANTHER" id="PTHR10953">
    <property type="entry name" value="UBIQUITIN-ACTIVATING ENZYME E1"/>
    <property type="match status" value="1"/>
</dbReference>
<keyword evidence="2" id="KW-0548">Nucleotidyltransferase</keyword>
<dbReference type="GO" id="GO:0005737">
    <property type="term" value="C:cytoplasm"/>
    <property type="evidence" value="ECO:0007669"/>
    <property type="project" value="TreeGrafter"/>
</dbReference>
<dbReference type="GO" id="GO:0016779">
    <property type="term" value="F:nucleotidyltransferase activity"/>
    <property type="evidence" value="ECO:0007669"/>
    <property type="project" value="UniProtKB-KW"/>
</dbReference>
<dbReference type="Gene3D" id="3.40.50.720">
    <property type="entry name" value="NAD(P)-binding Rossmann-like Domain"/>
    <property type="match status" value="1"/>
</dbReference>